<reference key="1">
    <citation type="submission" date="2007-01" db="EMBL/GenBank/DDBJ databases">
        <title>The Genome Sequence of Puccinia graminis f. sp. tritici Strain CRL 75-36-700-3.</title>
        <authorList>
            <consortium name="The Broad Institute Genome Sequencing Platform"/>
            <person name="Birren B."/>
            <person name="Lander E."/>
            <person name="Galagan J."/>
            <person name="Nusbaum C."/>
            <person name="Devon K."/>
            <person name="Cuomo C."/>
            <person name="Jaffe D."/>
            <person name="Butler J."/>
            <person name="Alvarez P."/>
            <person name="Gnerre S."/>
            <person name="Grabherr M."/>
            <person name="Mauceli E."/>
            <person name="Brockman W."/>
            <person name="Young S."/>
            <person name="LaButti K."/>
            <person name="Sykes S."/>
            <person name="DeCaprio D."/>
            <person name="Crawford M."/>
            <person name="Koehrsen M."/>
            <person name="Engels R."/>
            <person name="Montgomery P."/>
            <person name="Pearson M."/>
            <person name="Howarth C."/>
            <person name="Larson L."/>
            <person name="White J."/>
            <person name="Zeng Q."/>
            <person name="Kodira C."/>
            <person name="Yandava C."/>
            <person name="Alvarado L."/>
            <person name="O'Leary S."/>
            <person name="Szabo L."/>
            <person name="Dean R."/>
            <person name="Schein J."/>
        </authorList>
    </citation>
    <scope>NUCLEOTIDE SEQUENCE</scope>
    <source>
        <strain>CRL 75-36-700-3</strain>
    </source>
</reference>
<dbReference type="VEuPathDB" id="FungiDB:PGTG_01167"/>
<reference evidence="3" key="2">
    <citation type="journal article" date="2011" name="Proc. Natl. Acad. Sci. U.S.A.">
        <title>Obligate biotrophy features unraveled by the genomic analysis of rust fungi.</title>
        <authorList>
            <person name="Duplessis S."/>
            <person name="Cuomo C.A."/>
            <person name="Lin Y.-C."/>
            <person name="Aerts A."/>
            <person name="Tisserant E."/>
            <person name="Veneault-Fourrey C."/>
            <person name="Joly D.L."/>
            <person name="Hacquard S."/>
            <person name="Amselem J."/>
            <person name="Cantarel B.L."/>
            <person name="Chiu R."/>
            <person name="Coutinho P.M."/>
            <person name="Feau N."/>
            <person name="Field M."/>
            <person name="Frey P."/>
            <person name="Gelhaye E."/>
            <person name="Goldberg J."/>
            <person name="Grabherr M.G."/>
            <person name="Kodira C.D."/>
            <person name="Kohler A."/>
            <person name="Kuees U."/>
            <person name="Lindquist E.A."/>
            <person name="Lucas S.M."/>
            <person name="Mago R."/>
            <person name="Mauceli E."/>
            <person name="Morin E."/>
            <person name="Murat C."/>
            <person name="Pangilinan J.L."/>
            <person name="Park R."/>
            <person name="Pearson M."/>
            <person name="Quesneville H."/>
            <person name="Rouhier N."/>
            <person name="Sakthikumar S."/>
            <person name="Salamov A.A."/>
            <person name="Schmutz J."/>
            <person name="Selles B."/>
            <person name="Shapiro H."/>
            <person name="Tanguay P."/>
            <person name="Tuskan G.A."/>
            <person name="Henrissat B."/>
            <person name="Van de Peer Y."/>
            <person name="Rouze P."/>
            <person name="Ellis J.G."/>
            <person name="Dodds P.N."/>
            <person name="Schein J.E."/>
            <person name="Zhong S."/>
            <person name="Hamelin R.C."/>
            <person name="Grigoriev I.V."/>
            <person name="Szabo L.J."/>
            <person name="Martin F."/>
        </authorList>
    </citation>
    <scope>NUCLEOTIDE SEQUENCE [LARGE SCALE GENOMIC DNA]</scope>
    <source>
        <strain evidence="3">CRL 75-36-700-3 / race SCCL</strain>
    </source>
</reference>
<feature type="region of interest" description="Disordered" evidence="1">
    <location>
        <begin position="161"/>
        <end position="230"/>
    </location>
</feature>
<dbReference type="Proteomes" id="UP000008783">
    <property type="component" value="Unassembled WGS sequence"/>
</dbReference>
<proteinExistence type="predicted"/>
<gene>
    <name evidence="2" type="ORF">PGTG_01167</name>
</gene>
<feature type="region of interest" description="Disordered" evidence="1">
    <location>
        <begin position="255"/>
        <end position="290"/>
    </location>
</feature>
<feature type="compositionally biased region" description="Polar residues" evidence="1">
    <location>
        <begin position="308"/>
        <end position="319"/>
    </location>
</feature>
<sequence>MLKMVHQVYQFYIILARIGATSAAFNNLIHDPFAQLLEDRAQHDVLGDVEHFATGLLDHQKDAAQHLSSSSGPRSFSHPSVPSPEFNFQTTWPTFPEADEKLWPWLNEFDQLLPSMNIFPKPPEYSTQDTRYPSNYDRQISNTESHGQIRGLFREGASQSIRHHENPTEKFQGSAKKPQLPSQEVQRPSKKSWASRLESEKESKKRKLGDFDDPNKLNKNPGLQIKTTDDRATRDIFPTWNFDWDAFFDSKDPARGLEEHPSRESQDYSSAVSSLPSNSNNPSIENNPFKTLTDSSVVVIEDPHKSNGRSQNQIESQFSGGKPAKFGKQSDQSIVKSQNLIYQSPKFDERTKEEFEISRRAAIKFSQKSEKRKLFNFEDPEWRKEMTKKIMNEVPVSGQNDQLPRLSFDRNAFFLESQSGKSTIQLHALSPMFRTMKIHEGQKMSIPEAEVTLFLRRSYNPRYYKDDEYQAWKEKVQIFLQHQELWAKYWNQLKMESCFKEIGHKKLKEIFPLYLFYISMINSIIPRAVGQELSEEDELKSAALTFINYAQGIEKYVNNRHTAQIKWTLMEEKRLDYFQRLLREDTKGSRVRINLWAFLDVWMENNRPLLFSTNQTLTGMFTQKGRKFFNQIFISSIENLIKYYEKLNAESLLKTR</sequence>
<dbReference type="KEGG" id="pgr:PGTG_01167"/>
<feature type="region of interest" description="Disordered" evidence="1">
    <location>
        <begin position="303"/>
        <end position="332"/>
    </location>
</feature>
<feature type="compositionally biased region" description="Basic and acidic residues" evidence="1">
    <location>
        <begin position="255"/>
        <end position="266"/>
    </location>
</feature>
<dbReference type="RefSeq" id="XP_003320255.2">
    <property type="nucleotide sequence ID" value="XM_003320207.2"/>
</dbReference>
<feature type="compositionally biased region" description="Basic and acidic residues" evidence="1">
    <location>
        <begin position="197"/>
        <end position="216"/>
    </location>
</feature>
<dbReference type="AlphaFoldDB" id="E3JUW1"/>
<dbReference type="HOGENOM" id="CLU_035530_0_0_1"/>
<evidence type="ECO:0000256" key="1">
    <source>
        <dbReference type="SAM" id="MobiDB-lite"/>
    </source>
</evidence>
<organism evidence="2 3">
    <name type="scientific">Puccinia graminis f. sp. tritici (strain CRL 75-36-700-3 / race SCCL)</name>
    <name type="common">Black stem rust fungus</name>
    <dbReference type="NCBI Taxonomy" id="418459"/>
    <lineage>
        <taxon>Eukaryota</taxon>
        <taxon>Fungi</taxon>
        <taxon>Dikarya</taxon>
        <taxon>Basidiomycota</taxon>
        <taxon>Pucciniomycotina</taxon>
        <taxon>Pucciniomycetes</taxon>
        <taxon>Pucciniales</taxon>
        <taxon>Pucciniaceae</taxon>
        <taxon>Puccinia</taxon>
    </lineage>
</organism>
<dbReference type="OrthoDB" id="10282893at2759"/>
<name>E3JUW1_PUCGT</name>
<dbReference type="GeneID" id="10532751"/>
<evidence type="ECO:0000313" key="2">
    <source>
        <dbReference type="EMBL" id="EFP75836.2"/>
    </source>
</evidence>
<keyword evidence="3" id="KW-1185">Reference proteome</keyword>
<accession>E3JUW1</accession>
<feature type="compositionally biased region" description="Polar residues" evidence="1">
    <location>
        <begin position="125"/>
        <end position="139"/>
    </location>
</feature>
<dbReference type="EMBL" id="DS178264">
    <property type="protein sequence ID" value="EFP75836.2"/>
    <property type="molecule type" value="Genomic_DNA"/>
</dbReference>
<feature type="region of interest" description="Disordered" evidence="1">
    <location>
        <begin position="63"/>
        <end position="83"/>
    </location>
</feature>
<feature type="compositionally biased region" description="Low complexity" evidence="1">
    <location>
        <begin position="68"/>
        <end position="80"/>
    </location>
</feature>
<dbReference type="InParanoid" id="E3JUW1"/>
<protein>
    <submittedName>
        <fullName evidence="2">Uncharacterized protein</fullName>
    </submittedName>
</protein>
<feature type="region of interest" description="Disordered" evidence="1">
    <location>
        <begin position="120"/>
        <end position="139"/>
    </location>
</feature>
<feature type="compositionally biased region" description="Low complexity" evidence="1">
    <location>
        <begin position="269"/>
        <end position="288"/>
    </location>
</feature>
<evidence type="ECO:0000313" key="3">
    <source>
        <dbReference type="Proteomes" id="UP000008783"/>
    </source>
</evidence>